<dbReference type="GO" id="GO:0003824">
    <property type="term" value="F:catalytic activity"/>
    <property type="evidence" value="ECO:0007669"/>
    <property type="project" value="InterPro"/>
</dbReference>
<accession>A0A2S1RCA8</accession>
<gene>
    <name evidence="2" type="ORF">A6035_10155</name>
</gene>
<evidence type="ECO:0000313" key="2">
    <source>
        <dbReference type="EMBL" id="AWH93907.1"/>
    </source>
</evidence>
<proteinExistence type="predicted"/>
<dbReference type="OrthoDB" id="9786134at2"/>
<dbReference type="AlphaFoldDB" id="A0A2S1RCA8"/>
<reference evidence="2 3" key="1">
    <citation type="submission" date="2016-04" db="EMBL/GenBank/DDBJ databases">
        <title>Complete genome sequence of Dietzia lutea YIM 80766T, a strain isolated from desert soil in Egypt.</title>
        <authorList>
            <person name="Zhao J."/>
            <person name="Hu B."/>
            <person name="Geng S."/>
            <person name="Nie Y."/>
            <person name="Tang Y."/>
        </authorList>
    </citation>
    <scope>NUCLEOTIDE SEQUENCE [LARGE SCALE GENOMIC DNA]</scope>
    <source>
        <strain evidence="2 3">YIM 80766</strain>
    </source>
</reference>
<dbReference type="Gene3D" id="2.40.33.20">
    <property type="entry name" value="PK beta-barrel domain-like"/>
    <property type="match status" value="1"/>
</dbReference>
<dbReference type="Pfam" id="PF03473">
    <property type="entry name" value="MOSC"/>
    <property type="match status" value="1"/>
</dbReference>
<organism evidence="2 3">
    <name type="scientific">Dietzia lutea</name>
    <dbReference type="NCBI Taxonomy" id="546160"/>
    <lineage>
        <taxon>Bacteria</taxon>
        <taxon>Bacillati</taxon>
        <taxon>Actinomycetota</taxon>
        <taxon>Actinomycetes</taxon>
        <taxon>Mycobacteriales</taxon>
        <taxon>Dietziaceae</taxon>
        <taxon>Dietzia</taxon>
    </lineage>
</organism>
<dbReference type="GO" id="GO:0030170">
    <property type="term" value="F:pyridoxal phosphate binding"/>
    <property type="evidence" value="ECO:0007669"/>
    <property type="project" value="InterPro"/>
</dbReference>
<feature type="domain" description="MOSC" evidence="1">
    <location>
        <begin position="31"/>
        <end position="184"/>
    </location>
</feature>
<dbReference type="Proteomes" id="UP000244928">
    <property type="component" value="Chromosome"/>
</dbReference>
<sequence>MPASFTVRAVCVVDQLLSVPGRVGVTAIDKRPVEGPVQAREYGLHGDVQADRKHHGGVWKAVYLLSDSDVEQWQSEFGGPIPPGFFGENLRVTGVDTSQLQIGSVLEVGATGAAGGSGGGAGRGADASGLRLEVTTPRIPCQTFAHRVGKPRWVRRFTEGGRPGAYARVLAPGPVGAGDEIRVVNVPTHGVTIGRVLSGVDDDEVSRLLAEYDLSELAPSLVRKLEPATDDRPVDAD</sequence>
<dbReference type="PANTHER" id="PTHR30212">
    <property type="entry name" value="PROTEIN YIIM"/>
    <property type="match status" value="1"/>
</dbReference>
<dbReference type="PROSITE" id="PS51340">
    <property type="entry name" value="MOSC"/>
    <property type="match status" value="1"/>
</dbReference>
<name>A0A2S1RCA8_9ACTN</name>
<protein>
    <submittedName>
        <fullName evidence="2">Sulfurase</fullName>
    </submittedName>
</protein>
<dbReference type="InterPro" id="IPR052353">
    <property type="entry name" value="Benzoxazolinone_Detox_Enz"/>
</dbReference>
<evidence type="ECO:0000259" key="1">
    <source>
        <dbReference type="PROSITE" id="PS51340"/>
    </source>
</evidence>
<dbReference type="InterPro" id="IPR011037">
    <property type="entry name" value="Pyrv_Knase-like_insert_dom_sf"/>
</dbReference>
<dbReference type="GO" id="GO:0030151">
    <property type="term" value="F:molybdenum ion binding"/>
    <property type="evidence" value="ECO:0007669"/>
    <property type="project" value="InterPro"/>
</dbReference>
<dbReference type="InterPro" id="IPR005302">
    <property type="entry name" value="MoCF_Sase_C"/>
</dbReference>
<dbReference type="PANTHER" id="PTHR30212:SF2">
    <property type="entry name" value="PROTEIN YIIM"/>
    <property type="match status" value="1"/>
</dbReference>
<dbReference type="EMBL" id="CP015449">
    <property type="protein sequence ID" value="AWH93907.1"/>
    <property type="molecule type" value="Genomic_DNA"/>
</dbReference>
<keyword evidence="3" id="KW-1185">Reference proteome</keyword>
<dbReference type="KEGG" id="dlu:A6035_10155"/>
<evidence type="ECO:0000313" key="3">
    <source>
        <dbReference type="Proteomes" id="UP000244928"/>
    </source>
</evidence>
<dbReference type="SUPFAM" id="SSF50800">
    <property type="entry name" value="PK beta-barrel domain-like"/>
    <property type="match status" value="1"/>
</dbReference>